<dbReference type="PANTHER" id="PTHR23133:SF2">
    <property type="entry name" value="IMIDAZOLEGLYCEROL-PHOSPHATE DEHYDRATASE"/>
    <property type="match status" value="1"/>
</dbReference>
<dbReference type="NCBIfam" id="NF002114">
    <property type="entry name" value="PRK00951.2-4"/>
    <property type="match status" value="1"/>
</dbReference>
<accession>A0A3P3XJV0</accession>
<dbReference type="EMBL" id="FWDM01000023">
    <property type="protein sequence ID" value="SLM13933.1"/>
    <property type="molecule type" value="Genomic_DNA"/>
</dbReference>
<dbReference type="CDD" id="cd07914">
    <property type="entry name" value="IGPD"/>
    <property type="match status" value="1"/>
</dbReference>
<dbReference type="FunFam" id="3.30.230.40:FF:000003">
    <property type="entry name" value="Imidazoleglycerol-phosphate dehydratase HisB"/>
    <property type="match status" value="1"/>
</dbReference>
<dbReference type="GO" id="GO:0004424">
    <property type="term" value="F:imidazoleglycerol-phosphate dehydratase activity"/>
    <property type="evidence" value="ECO:0007669"/>
    <property type="project" value="UniProtKB-UniRule"/>
</dbReference>
<dbReference type="GO" id="GO:0005737">
    <property type="term" value="C:cytoplasm"/>
    <property type="evidence" value="ECO:0007669"/>
    <property type="project" value="UniProtKB-SubCell"/>
</dbReference>
<comment type="subcellular location">
    <subcellularLocation>
        <location evidence="6 7">Cytoplasm</location>
    </subcellularLocation>
</comment>
<comment type="pathway">
    <text evidence="1 6 7">Amino-acid biosynthesis; L-histidine biosynthesis; L-histidine from 5-phospho-alpha-D-ribose 1-diphosphate: step 6/9.</text>
</comment>
<feature type="region of interest" description="Disordered" evidence="8">
    <location>
        <begin position="191"/>
        <end position="214"/>
    </location>
</feature>
<dbReference type="UniPathway" id="UPA00031">
    <property type="reaction ID" value="UER00011"/>
</dbReference>
<dbReference type="InterPro" id="IPR020565">
    <property type="entry name" value="ImidazoleglycerP_deHydtase_CS"/>
</dbReference>
<dbReference type="GO" id="GO:0000105">
    <property type="term" value="P:L-histidine biosynthetic process"/>
    <property type="evidence" value="ECO:0007669"/>
    <property type="project" value="UniProtKB-UniRule"/>
</dbReference>
<sequence length="214" mass="22870">MSEQSIQNEKGGQSQIARLRRTTRETDVTIALSFLPGAIDIKTGIGFFDHMLTQLAFHAGWSLELSCKGDLDVDDHHSVEDCAIALGKAFAKLAPSGAGRQRFGYAYAPMDEALARAVIDISGRSYCVLSGTFTSPSIGALSTSNIAHFFQSFAANANLTLHLDILRGENDHHKAEALFKAAALALKSALEPRAQAPSASTKGETTFSTPEEGK</sequence>
<dbReference type="InterPro" id="IPR038494">
    <property type="entry name" value="IGPD_sf"/>
</dbReference>
<evidence type="ECO:0000256" key="6">
    <source>
        <dbReference type="HAMAP-Rule" id="MF_00076"/>
    </source>
</evidence>
<feature type="compositionally biased region" description="Polar residues" evidence="8">
    <location>
        <begin position="197"/>
        <end position="214"/>
    </location>
</feature>
<evidence type="ECO:0000256" key="5">
    <source>
        <dbReference type="ARBA" id="ARBA00023239"/>
    </source>
</evidence>
<evidence type="ECO:0000256" key="2">
    <source>
        <dbReference type="ARBA" id="ARBA00016664"/>
    </source>
</evidence>
<dbReference type="InterPro" id="IPR000807">
    <property type="entry name" value="ImidazoleglycerolP_deHydtase"/>
</dbReference>
<organism evidence="9">
    <name type="scientific">uncultured spirochete</name>
    <dbReference type="NCBI Taxonomy" id="156406"/>
    <lineage>
        <taxon>Bacteria</taxon>
        <taxon>Pseudomonadati</taxon>
        <taxon>Spirochaetota</taxon>
        <taxon>Spirochaetia</taxon>
        <taxon>Spirochaetales</taxon>
        <taxon>environmental samples</taxon>
    </lineage>
</organism>
<dbReference type="PANTHER" id="PTHR23133">
    <property type="entry name" value="IMIDAZOLEGLYCEROL-PHOSPHATE DEHYDRATASE HIS7"/>
    <property type="match status" value="1"/>
</dbReference>
<keyword evidence="6" id="KW-0963">Cytoplasm</keyword>
<dbReference type="PROSITE" id="PS00954">
    <property type="entry name" value="IGP_DEHYDRATASE_1"/>
    <property type="match status" value="1"/>
</dbReference>
<dbReference type="SUPFAM" id="SSF54211">
    <property type="entry name" value="Ribosomal protein S5 domain 2-like"/>
    <property type="match status" value="2"/>
</dbReference>
<evidence type="ECO:0000256" key="3">
    <source>
        <dbReference type="ARBA" id="ARBA00022605"/>
    </source>
</evidence>
<comment type="similarity">
    <text evidence="6 7">Belongs to the imidazoleglycerol-phosphate dehydratase family.</text>
</comment>
<evidence type="ECO:0000256" key="8">
    <source>
        <dbReference type="SAM" id="MobiDB-lite"/>
    </source>
</evidence>
<dbReference type="NCBIfam" id="NF002111">
    <property type="entry name" value="PRK00951.2-1"/>
    <property type="match status" value="1"/>
</dbReference>
<protein>
    <recommendedName>
        <fullName evidence="2 6">Imidazoleglycerol-phosphate dehydratase</fullName>
        <shortName evidence="6">IGPD</shortName>
        <ecNumber evidence="6 7">4.2.1.19</ecNumber>
    </recommendedName>
</protein>
<dbReference type="AlphaFoldDB" id="A0A3P3XJV0"/>
<dbReference type="HAMAP" id="MF_00076">
    <property type="entry name" value="HisB"/>
    <property type="match status" value="1"/>
</dbReference>
<dbReference type="Gene3D" id="3.30.230.40">
    <property type="entry name" value="Imidazole glycerol phosphate dehydratase, domain 1"/>
    <property type="match status" value="2"/>
</dbReference>
<dbReference type="InterPro" id="IPR020568">
    <property type="entry name" value="Ribosomal_Su5_D2-typ_SF"/>
</dbReference>
<dbReference type="FunFam" id="3.30.230.40:FF:000001">
    <property type="entry name" value="Imidazoleglycerol-phosphate dehydratase HisB"/>
    <property type="match status" value="1"/>
</dbReference>
<dbReference type="Pfam" id="PF00475">
    <property type="entry name" value="IGPD"/>
    <property type="match status" value="1"/>
</dbReference>
<dbReference type="PROSITE" id="PS00955">
    <property type="entry name" value="IGP_DEHYDRATASE_2"/>
    <property type="match status" value="1"/>
</dbReference>
<dbReference type="EC" id="4.2.1.19" evidence="6 7"/>
<comment type="catalytic activity">
    <reaction evidence="6 7">
        <text>D-erythro-1-(imidazol-4-yl)glycerol 3-phosphate = 3-(imidazol-4-yl)-2-oxopropyl phosphate + H2O</text>
        <dbReference type="Rhea" id="RHEA:11040"/>
        <dbReference type="ChEBI" id="CHEBI:15377"/>
        <dbReference type="ChEBI" id="CHEBI:57766"/>
        <dbReference type="ChEBI" id="CHEBI:58278"/>
        <dbReference type="EC" id="4.2.1.19"/>
    </reaction>
</comment>
<name>A0A3P3XJV0_9SPIR</name>
<evidence type="ECO:0000313" key="9">
    <source>
        <dbReference type="EMBL" id="SLM13933.1"/>
    </source>
</evidence>
<evidence type="ECO:0000256" key="1">
    <source>
        <dbReference type="ARBA" id="ARBA00005047"/>
    </source>
</evidence>
<keyword evidence="4 6" id="KW-0368">Histidine biosynthesis</keyword>
<proteinExistence type="inferred from homology"/>
<keyword evidence="3 6" id="KW-0028">Amino-acid biosynthesis</keyword>
<evidence type="ECO:0000256" key="4">
    <source>
        <dbReference type="ARBA" id="ARBA00023102"/>
    </source>
</evidence>
<reference evidence="9" key="1">
    <citation type="submission" date="2017-02" db="EMBL/GenBank/DDBJ databases">
        <authorList>
            <person name="Regsiter A."/>
            <person name="William W."/>
        </authorList>
    </citation>
    <scope>NUCLEOTIDE SEQUENCE</scope>
    <source>
        <strain evidence="9">Bib</strain>
    </source>
</reference>
<gene>
    <name evidence="6 9" type="primary">hisB</name>
    <name evidence="9" type="ORF">SPIROBIBN47_30026</name>
</gene>
<evidence type="ECO:0000256" key="7">
    <source>
        <dbReference type="RuleBase" id="RU000599"/>
    </source>
</evidence>
<keyword evidence="5 6" id="KW-0456">Lyase</keyword>